<keyword evidence="4" id="KW-1185">Reference proteome</keyword>
<dbReference type="RefSeq" id="WP_153546058.1">
    <property type="nucleotide sequence ID" value="NZ_WIXK01000002.1"/>
</dbReference>
<dbReference type="EMBL" id="WIXK01000002">
    <property type="protein sequence ID" value="MQY42174.1"/>
    <property type="molecule type" value="Genomic_DNA"/>
</dbReference>
<evidence type="ECO:0000313" key="4">
    <source>
        <dbReference type="Proteomes" id="UP000436694"/>
    </source>
</evidence>
<organism evidence="3 4">
    <name type="scientific">Tritonibacter aquimaris</name>
    <dbReference type="NCBI Taxonomy" id="2663379"/>
    <lineage>
        <taxon>Bacteria</taxon>
        <taxon>Pseudomonadati</taxon>
        <taxon>Pseudomonadota</taxon>
        <taxon>Alphaproteobacteria</taxon>
        <taxon>Rhodobacterales</taxon>
        <taxon>Paracoccaceae</taxon>
        <taxon>Tritonibacter</taxon>
    </lineage>
</organism>
<comment type="caution">
    <text evidence="3">The sequence shown here is derived from an EMBL/GenBank/DDBJ whole genome shotgun (WGS) entry which is preliminary data.</text>
</comment>
<reference evidence="3 4" key="1">
    <citation type="submission" date="2019-10" db="EMBL/GenBank/DDBJ databases">
        <title>Epibacterium sp. nov., isolated from seawater.</title>
        <authorList>
            <person name="Zhang X."/>
            <person name="Li N."/>
        </authorList>
    </citation>
    <scope>NUCLEOTIDE SEQUENCE [LARGE SCALE GENOMIC DNA]</scope>
    <source>
        <strain evidence="3 4">SM1969</strain>
    </source>
</reference>
<keyword evidence="1" id="KW-1133">Transmembrane helix</keyword>
<dbReference type="Proteomes" id="UP000436694">
    <property type="component" value="Unassembled WGS sequence"/>
</dbReference>
<evidence type="ECO:0000313" key="3">
    <source>
        <dbReference type="EMBL" id="MQY42174.1"/>
    </source>
</evidence>
<feature type="transmembrane region" description="Helical" evidence="1">
    <location>
        <begin position="80"/>
        <end position="103"/>
    </location>
</feature>
<evidence type="ECO:0000256" key="1">
    <source>
        <dbReference type="SAM" id="Phobius"/>
    </source>
</evidence>
<dbReference type="AlphaFoldDB" id="A0A844AUT5"/>
<name>A0A844AUT5_9RHOB</name>
<sequence length="230" mass="25820">MVFKRRDRRPLLRIIADFLWPRGGWGRAFLYVKHRIRRLPDSPTRIARGVGVGVFTTFTPFYGMHFVVAAILARIFNGNILAALSGTFFGNPLTYVPIGVISLQVGHWMQGGDFAEDVDASLVSKFLGAGRDLKNNLYALFTDQNADWSGLVRFFDEVFYPYLIGGLLPGIIAGMIAYMLSLPVIRAYQQRRRAKIKAKFDAIKQAADLDQLDVALNHSEDAKKPLRNAN</sequence>
<dbReference type="InterPro" id="IPR018639">
    <property type="entry name" value="DUF2062"/>
</dbReference>
<gene>
    <name evidence="3" type="ORF">GG681_05940</name>
</gene>
<dbReference type="PANTHER" id="PTHR40547:SF1">
    <property type="entry name" value="SLL0298 PROTEIN"/>
    <property type="match status" value="1"/>
</dbReference>
<feature type="transmembrane region" description="Helical" evidence="1">
    <location>
        <begin position="159"/>
        <end position="185"/>
    </location>
</feature>
<evidence type="ECO:0000259" key="2">
    <source>
        <dbReference type="Pfam" id="PF09835"/>
    </source>
</evidence>
<dbReference type="PANTHER" id="PTHR40547">
    <property type="entry name" value="SLL0298 PROTEIN"/>
    <property type="match status" value="1"/>
</dbReference>
<protein>
    <submittedName>
        <fullName evidence="3">DUF2062 domain-containing protein</fullName>
    </submittedName>
</protein>
<dbReference type="Pfam" id="PF09835">
    <property type="entry name" value="DUF2062"/>
    <property type="match status" value="1"/>
</dbReference>
<keyword evidence="1" id="KW-0472">Membrane</keyword>
<accession>A0A844AUT5</accession>
<keyword evidence="1" id="KW-0812">Transmembrane</keyword>
<feature type="domain" description="DUF2062" evidence="2">
    <location>
        <begin position="27"/>
        <end position="193"/>
    </location>
</feature>
<feature type="transmembrane region" description="Helical" evidence="1">
    <location>
        <begin position="52"/>
        <end position="73"/>
    </location>
</feature>
<proteinExistence type="predicted"/>